<protein>
    <submittedName>
        <fullName evidence="1">Uncharacterized protein</fullName>
    </submittedName>
</protein>
<dbReference type="PANTHER" id="PTHR46579">
    <property type="entry name" value="F5/8 TYPE C DOMAIN-CONTAINING PROTEIN-RELATED"/>
    <property type="match status" value="1"/>
</dbReference>
<dbReference type="EMBL" id="JAEPRB010000275">
    <property type="protein sequence ID" value="KAG2217753.1"/>
    <property type="molecule type" value="Genomic_DNA"/>
</dbReference>
<dbReference type="OrthoDB" id="2431110at2759"/>
<comment type="caution">
    <text evidence="1">The sequence shown here is derived from an EMBL/GenBank/DDBJ whole genome shotgun (WGS) entry which is preliminary data.</text>
</comment>
<name>A0A8H7RXQ9_9FUNG</name>
<evidence type="ECO:0000313" key="1">
    <source>
        <dbReference type="EMBL" id="KAG2217753.1"/>
    </source>
</evidence>
<dbReference type="PANTHER" id="PTHR46579:SF2">
    <property type="entry name" value="C2H2-TYPE DOMAIN-CONTAINING PROTEIN"/>
    <property type="match status" value="1"/>
</dbReference>
<organism evidence="1 2">
    <name type="scientific">Circinella minor</name>
    <dbReference type="NCBI Taxonomy" id="1195481"/>
    <lineage>
        <taxon>Eukaryota</taxon>
        <taxon>Fungi</taxon>
        <taxon>Fungi incertae sedis</taxon>
        <taxon>Mucoromycota</taxon>
        <taxon>Mucoromycotina</taxon>
        <taxon>Mucoromycetes</taxon>
        <taxon>Mucorales</taxon>
        <taxon>Lichtheimiaceae</taxon>
        <taxon>Circinella</taxon>
    </lineage>
</organism>
<reference evidence="1 2" key="1">
    <citation type="submission" date="2020-12" db="EMBL/GenBank/DDBJ databases">
        <title>Metabolic potential, ecology and presence of endohyphal bacteria is reflected in genomic diversity of Mucoromycotina.</title>
        <authorList>
            <person name="Muszewska A."/>
            <person name="Okrasinska A."/>
            <person name="Steczkiewicz K."/>
            <person name="Drgas O."/>
            <person name="Orlowska M."/>
            <person name="Perlinska-Lenart U."/>
            <person name="Aleksandrzak-Piekarczyk T."/>
            <person name="Szatraj K."/>
            <person name="Zielenkiewicz U."/>
            <person name="Pilsyk S."/>
            <person name="Malc E."/>
            <person name="Mieczkowski P."/>
            <person name="Kruszewska J.S."/>
            <person name="Biernat P."/>
            <person name="Pawlowska J."/>
        </authorList>
    </citation>
    <scope>NUCLEOTIDE SEQUENCE [LARGE SCALE GENOMIC DNA]</scope>
    <source>
        <strain evidence="1 2">CBS 142.35</strain>
    </source>
</reference>
<gene>
    <name evidence="1" type="ORF">INT45_005474</name>
</gene>
<dbReference type="Proteomes" id="UP000646827">
    <property type="component" value="Unassembled WGS sequence"/>
</dbReference>
<evidence type="ECO:0000313" key="2">
    <source>
        <dbReference type="Proteomes" id="UP000646827"/>
    </source>
</evidence>
<sequence length="222" mass="25997">MPSQFPVFPDTKNLDYSGFAIDNWVSRTMDDNWEYVEQWQRAETMTGRREREWQNDTEDLQQMQVLTDGIILLPDYVSLKRKIVSGEGFSYMTADGWKSWCIVYSPVVLDGHAEQRYLESWFKFADICRLLVKPSITIDEIQEAATLIQQFCTSVENLYEPEEITPNIHLHIHLDVMIEDFGSLQYFIHFTQAGDGQAFVSNQYWKMNTIKMMGQTYRSAKS</sequence>
<accession>A0A8H7RXQ9</accession>
<proteinExistence type="predicted"/>
<dbReference type="AlphaFoldDB" id="A0A8H7RXQ9"/>
<keyword evidence="2" id="KW-1185">Reference proteome</keyword>